<name>A0AAV9ZQV9_9AGAR</name>
<sequence length="293" mass="32219">MENGFGRSRSCVSASRRWTNPKNRWGIRRSAGIDASAGARWPSTVGRSLALPTSTRLRRGRWCSCIVCNVPQRWSVLGLRSICGCGNVERSGEGILKREIRGSTGCNSDRRVRPKIAQHVWWRKVQWGPLPLSMRRGVRLVVIVVPKRCPERASASLRIAALTSRERHGKVVGDNGCIGGRFARRASGAWSRDVIDKRELDDLVNGTARTTSRKSERATRDASVTPLVTPWACGSTGSRAAAALSLFPTPGTLFGLVAWVIQGIWKQTGIVLGIRVWITSHHFSAVLESKFGL</sequence>
<dbReference type="AlphaFoldDB" id="A0AAV9ZQV9"/>
<reference evidence="1 2" key="1">
    <citation type="journal article" date="2024" name="J Genomics">
        <title>Draft genome sequencing and assembly of Favolaschia claudopus CIRM-BRFM 2984 isolated from oak limbs.</title>
        <authorList>
            <person name="Navarro D."/>
            <person name="Drula E."/>
            <person name="Chaduli D."/>
            <person name="Cazenave R."/>
            <person name="Ahrendt S."/>
            <person name="Wang J."/>
            <person name="Lipzen A."/>
            <person name="Daum C."/>
            <person name="Barry K."/>
            <person name="Grigoriev I.V."/>
            <person name="Favel A."/>
            <person name="Rosso M.N."/>
            <person name="Martin F."/>
        </authorList>
    </citation>
    <scope>NUCLEOTIDE SEQUENCE [LARGE SCALE GENOMIC DNA]</scope>
    <source>
        <strain evidence="1 2">CIRM-BRFM 2984</strain>
    </source>
</reference>
<organism evidence="1 2">
    <name type="scientific">Favolaschia claudopus</name>
    <dbReference type="NCBI Taxonomy" id="2862362"/>
    <lineage>
        <taxon>Eukaryota</taxon>
        <taxon>Fungi</taxon>
        <taxon>Dikarya</taxon>
        <taxon>Basidiomycota</taxon>
        <taxon>Agaricomycotina</taxon>
        <taxon>Agaricomycetes</taxon>
        <taxon>Agaricomycetidae</taxon>
        <taxon>Agaricales</taxon>
        <taxon>Marasmiineae</taxon>
        <taxon>Mycenaceae</taxon>
        <taxon>Favolaschia</taxon>
    </lineage>
</organism>
<evidence type="ECO:0000313" key="2">
    <source>
        <dbReference type="Proteomes" id="UP001362999"/>
    </source>
</evidence>
<proteinExistence type="predicted"/>
<evidence type="ECO:0000313" key="1">
    <source>
        <dbReference type="EMBL" id="KAK6988537.1"/>
    </source>
</evidence>
<accession>A0AAV9ZQV9</accession>
<comment type="caution">
    <text evidence="1">The sequence shown here is derived from an EMBL/GenBank/DDBJ whole genome shotgun (WGS) entry which is preliminary data.</text>
</comment>
<protein>
    <submittedName>
        <fullName evidence="1">Uncharacterized protein</fullName>
    </submittedName>
</protein>
<gene>
    <name evidence="1" type="ORF">R3P38DRAFT_3374032</name>
</gene>
<dbReference type="EMBL" id="JAWWNJ010000122">
    <property type="protein sequence ID" value="KAK6988537.1"/>
    <property type="molecule type" value="Genomic_DNA"/>
</dbReference>
<keyword evidence="2" id="KW-1185">Reference proteome</keyword>
<dbReference type="Proteomes" id="UP001362999">
    <property type="component" value="Unassembled WGS sequence"/>
</dbReference>